<evidence type="ECO:0000313" key="2">
    <source>
        <dbReference type="EMBL" id="USG59937.1"/>
    </source>
</evidence>
<dbReference type="EMBL" id="CP098747">
    <property type="protein sequence ID" value="USG59937.1"/>
    <property type="molecule type" value="Genomic_DNA"/>
</dbReference>
<dbReference type="Pfam" id="PF20557">
    <property type="entry name" value="DnaT_2"/>
    <property type="match status" value="1"/>
</dbReference>
<reference evidence="2" key="1">
    <citation type="submission" date="2022-06" db="EMBL/GenBank/DDBJ databases">
        <title>Sneathiella actinostolidae sp. nov., isolated from a sea anemonein the Western Pacific Ocean.</title>
        <authorList>
            <person name="Wei M.J."/>
        </authorList>
    </citation>
    <scope>NUCLEOTIDE SEQUENCE</scope>
    <source>
        <strain evidence="2">PHK-P5</strain>
    </source>
</reference>
<proteinExistence type="predicted"/>
<gene>
    <name evidence="2" type="ORF">NBZ79_12195</name>
</gene>
<protein>
    <recommendedName>
        <fullName evidence="1">Putative DnaT-like domain-containing protein</fullName>
    </recommendedName>
</protein>
<keyword evidence="3" id="KW-1185">Reference proteome</keyword>
<accession>A0ABY4VYD2</accession>
<evidence type="ECO:0000259" key="1">
    <source>
        <dbReference type="Pfam" id="PF20557"/>
    </source>
</evidence>
<name>A0ABY4VYD2_9PROT</name>
<evidence type="ECO:0000313" key="3">
    <source>
        <dbReference type="Proteomes" id="UP001056291"/>
    </source>
</evidence>
<dbReference type="RefSeq" id="WP_251932707.1">
    <property type="nucleotide sequence ID" value="NZ_CP098747.1"/>
</dbReference>
<organism evidence="2 3">
    <name type="scientific">Sneathiella marina</name>
    <dbReference type="NCBI Taxonomy" id="2950108"/>
    <lineage>
        <taxon>Bacteria</taxon>
        <taxon>Pseudomonadati</taxon>
        <taxon>Pseudomonadota</taxon>
        <taxon>Alphaproteobacteria</taxon>
        <taxon>Sneathiellales</taxon>
        <taxon>Sneathiellaceae</taxon>
        <taxon>Sneathiella</taxon>
    </lineage>
</organism>
<feature type="domain" description="Putative DnaT-like" evidence="1">
    <location>
        <begin position="1"/>
        <end position="135"/>
    </location>
</feature>
<dbReference type="InterPro" id="IPR046787">
    <property type="entry name" value="DnaT_2"/>
</dbReference>
<sequence length="156" mass="16819">MTLITETGTGITGALSYVSLAEADSHFAALALDDWGSATGGQREQALIRASLHIDSYSYPGRVLIWDQGLKWPRNAVYDRDGRALTGLPHALRTAALELAATFLQDTQGLDGRRAVKERIGALELTYETGGRGGSFVYRLLRQIGARVSAQTLARG</sequence>
<dbReference type="Proteomes" id="UP001056291">
    <property type="component" value="Chromosome"/>
</dbReference>